<dbReference type="FunFam" id="3.90.550.10:FF:000002">
    <property type="entry name" value="UTP--glucose-1-phosphate uridylyltransferase"/>
    <property type="match status" value="1"/>
</dbReference>
<comment type="caution">
    <text evidence="11">The sequence shown here is derived from an EMBL/GenBank/DDBJ whole genome shotgun (WGS) entry which is preliminary data.</text>
</comment>
<comment type="function">
    <text evidence="1">Plays a central role as a glucosyl donor in cellular metabolic pathways.</text>
</comment>
<evidence type="ECO:0000256" key="4">
    <source>
        <dbReference type="ARBA" id="ARBA00022679"/>
    </source>
</evidence>
<dbReference type="InterPro" id="IPR002618">
    <property type="entry name" value="UDPGP_fam"/>
</dbReference>
<evidence type="ECO:0000256" key="7">
    <source>
        <dbReference type="PIRNR" id="PIRNR000806"/>
    </source>
</evidence>
<evidence type="ECO:0000313" key="12">
    <source>
        <dbReference type="Proteomes" id="UP001212841"/>
    </source>
</evidence>
<dbReference type="InterPro" id="IPR016267">
    <property type="entry name" value="UDPGP_trans"/>
</dbReference>
<evidence type="ECO:0000256" key="8">
    <source>
        <dbReference type="PIRSR" id="PIRSR000806-1"/>
    </source>
</evidence>
<evidence type="ECO:0000256" key="1">
    <source>
        <dbReference type="ARBA" id="ARBA00003449"/>
    </source>
</evidence>
<gene>
    <name evidence="11" type="primary">UGP1_1</name>
    <name evidence="11" type="ORF">HK097_006387</name>
</gene>
<keyword evidence="4 7" id="KW-0808">Transferase</keyword>
<dbReference type="AlphaFoldDB" id="A0AAD5SS35"/>
<reference evidence="11" key="1">
    <citation type="submission" date="2020-05" db="EMBL/GenBank/DDBJ databases">
        <title>Phylogenomic resolution of chytrid fungi.</title>
        <authorList>
            <person name="Stajich J.E."/>
            <person name="Amses K."/>
            <person name="Simmons R."/>
            <person name="Seto K."/>
            <person name="Myers J."/>
            <person name="Bonds A."/>
            <person name="Quandt C.A."/>
            <person name="Barry K."/>
            <person name="Liu P."/>
            <person name="Grigoriev I."/>
            <person name="Longcore J.E."/>
            <person name="James T.Y."/>
        </authorList>
    </citation>
    <scope>NUCLEOTIDE SEQUENCE</scope>
    <source>
        <strain evidence="11">JEL0318</strain>
    </source>
</reference>
<dbReference type="FunFam" id="2.160.10.10:FF:000001">
    <property type="entry name" value="UTP--glucose-1-phosphate uridylyltransferase"/>
    <property type="match status" value="1"/>
</dbReference>
<dbReference type="Pfam" id="PF01704">
    <property type="entry name" value="UDPGP"/>
    <property type="match status" value="1"/>
</dbReference>
<feature type="binding site" evidence="9">
    <location>
        <position position="153"/>
    </location>
    <ligand>
        <name>UTP</name>
        <dbReference type="ChEBI" id="CHEBI:46398"/>
    </ligand>
</feature>
<evidence type="ECO:0000256" key="9">
    <source>
        <dbReference type="PIRSR" id="PIRSR000806-2"/>
    </source>
</evidence>
<evidence type="ECO:0000256" key="2">
    <source>
        <dbReference type="ARBA" id="ARBA00010401"/>
    </source>
</evidence>
<dbReference type="PANTHER" id="PTHR43511">
    <property type="match status" value="1"/>
</dbReference>
<dbReference type="GO" id="GO:0003983">
    <property type="term" value="F:UTP:glucose-1-phosphate uridylyltransferase activity"/>
    <property type="evidence" value="ECO:0007669"/>
    <property type="project" value="UniProtKB-EC"/>
</dbReference>
<dbReference type="EC" id="2.7.7.9" evidence="3 7"/>
<dbReference type="Proteomes" id="UP001212841">
    <property type="component" value="Unassembled WGS sequence"/>
</dbReference>
<dbReference type="SUPFAM" id="SSF53448">
    <property type="entry name" value="Nucleotide-diphospho-sugar transferases"/>
    <property type="match status" value="1"/>
</dbReference>
<evidence type="ECO:0000256" key="3">
    <source>
        <dbReference type="ARBA" id="ARBA00012415"/>
    </source>
</evidence>
<organism evidence="11 12">
    <name type="scientific">Rhizophlyctis rosea</name>
    <dbReference type="NCBI Taxonomy" id="64517"/>
    <lineage>
        <taxon>Eukaryota</taxon>
        <taxon>Fungi</taxon>
        <taxon>Fungi incertae sedis</taxon>
        <taxon>Chytridiomycota</taxon>
        <taxon>Chytridiomycota incertae sedis</taxon>
        <taxon>Chytridiomycetes</taxon>
        <taxon>Rhizophlyctidales</taxon>
        <taxon>Rhizophlyctidaceae</taxon>
        <taxon>Rhizophlyctis</taxon>
    </lineage>
</organism>
<dbReference type="CDD" id="cd00897">
    <property type="entry name" value="UGPase_euk"/>
    <property type="match status" value="1"/>
</dbReference>
<accession>A0AAD5SS35</accession>
<comment type="catalytic activity">
    <reaction evidence="6 7">
        <text>alpha-D-glucose 1-phosphate + UTP + H(+) = UDP-alpha-D-glucose + diphosphate</text>
        <dbReference type="Rhea" id="RHEA:19889"/>
        <dbReference type="ChEBI" id="CHEBI:15378"/>
        <dbReference type="ChEBI" id="CHEBI:33019"/>
        <dbReference type="ChEBI" id="CHEBI:46398"/>
        <dbReference type="ChEBI" id="CHEBI:58601"/>
        <dbReference type="ChEBI" id="CHEBI:58885"/>
        <dbReference type="EC" id="2.7.7.9"/>
    </reaction>
</comment>
<dbReference type="EMBL" id="JADGJD010000003">
    <property type="protein sequence ID" value="KAJ3057459.1"/>
    <property type="molecule type" value="Genomic_DNA"/>
</dbReference>
<comment type="similarity">
    <text evidence="2 7">Belongs to the UDPGP type 1 family.</text>
</comment>
<dbReference type="PIRSF" id="PIRSF000806">
    <property type="entry name" value="UDPGP"/>
    <property type="match status" value="1"/>
</dbReference>
<feature type="binding site" evidence="9">
    <location>
        <position position="415"/>
    </location>
    <ligand>
        <name>UTP</name>
        <dbReference type="ChEBI" id="CHEBI:46398"/>
    </ligand>
</feature>
<evidence type="ECO:0000256" key="6">
    <source>
        <dbReference type="ARBA" id="ARBA00048128"/>
    </source>
</evidence>
<keyword evidence="12" id="KW-1185">Reference proteome</keyword>
<dbReference type="Gene3D" id="3.90.550.10">
    <property type="entry name" value="Spore Coat Polysaccharide Biosynthesis Protein SpsA, Chain A"/>
    <property type="match status" value="1"/>
</dbReference>
<evidence type="ECO:0000256" key="10">
    <source>
        <dbReference type="SAM" id="MobiDB-lite"/>
    </source>
</evidence>
<evidence type="ECO:0000256" key="5">
    <source>
        <dbReference type="ARBA" id="ARBA00022695"/>
    </source>
</evidence>
<dbReference type="Gene3D" id="2.160.10.10">
    <property type="entry name" value="Hexapeptide repeat proteins"/>
    <property type="match status" value="1"/>
</dbReference>
<dbReference type="InterPro" id="IPR029044">
    <property type="entry name" value="Nucleotide-diphossugar_trans"/>
</dbReference>
<name>A0AAD5SS35_9FUNG</name>
<proteinExistence type="inferred from homology"/>
<dbReference type="GO" id="GO:0006011">
    <property type="term" value="P:UDP-alpha-D-glucose metabolic process"/>
    <property type="evidence" value="ECO:0007669"/>
    <property type="project" value="UniProtKB-UniRule"/>
</dbReference>
<feature type="binding site" evidence="8">
    <location>
        <position position="246"/>
    </location>
    <ligand>
        <name>substrate</name>
    </ligand>
</feature>
<keyword evidence="5 7" id="KW-0548">Nucleotidyltransferase</keyword>
<feature type="region of interest" description="Disordered" evidence="10">
    <location>
        <begin position="1"/>
        <end position="27"/>
    </location>
</feature>
<sequence length="527" mass="58318">MSQPVPRIQVANGGSTESLEAPGSPTDLRQRALDHSRAISVTGFQETASTIAAASMRNELNRMVGLVSDETERAKFAQEMDSFYALFTRYLAQKAKGQKLNWDEVHSPGPEQIRLYKDLPQVADTGKAPILEKLAVLKLNGGLGTTMGCVGPKSVIEVREGMTFLDLTVRQIEYLNSTHNVDVPLILMNSFNTDEDTDRVIKKYQSHKLQLLTFNQSRFPRVSKDSLLPCPKTPNGKLADWYPPGHGDLFESLANSGTLDKLLAQGKEYLFVSNVDNLGATVDLNILQHVHDSGAEFVMEVTDKTKADIKGGTLIDYEGAVHLLEVAQVPSAHLDDFKSVKKFRIFNTNNLWINLKAIKRVVDESMLNLEIIVNQKTTDSGEKVIQLETAVGAAIKYFKGAHGVNVPRSRFLPVKSTSDLFLITSDLYHLNHGELQINPKRLFGTVPLVKLGDHFKKVAHFQSRFQSPPHILELDHLTVTGDVTFGHDVILQGTVIIVANYGQRIDIPSGAILNDKVVSGNLRILDH</sequence>
<feature type="binding site" evidence="9">
    <location>
        <position position="245"/>
    </location>
    <ligand>
        <name>UTP</name>
        <dbReference type="ChEBI" id="CHEBI:46398"/>
    </ligand>
</feature>
<protein>
    <recommendedName>
        <fullName evidence="3 7">UTP--glucose-1-phosphate uridylyltransferase</fullName>
        <ecNumber evidence="3 7">2.7.7.9</ecNumber>
    </recommendedName>
</protein>
<feature type="binding site" evidence="9">
    <location>
        <position position="216"/>
    </location>
    <ligand>
        <name>UTP</name>
        <dbReference type="ChEBI" id="CHEBI:46398"/>
    </ligand>
</feature>
<feature type="binding site" evidence="9">
    <location>
        <position position="276"/>
    </location>
    <ligand>
        <name>UTP</name>
        <dbReference type="ChEBI" id="CHEBI:46398"/>
    </ligand>
</feature>
<evidence type="ECO:0000313" key="11">
    <source>
        <dbReference type="EMBL" id="KAJ3057459.1"/>
    </source>
</evidence>